<sequence length="165" mass="18271">MIMIVGISASGKTYTIQRLQEQFPNTHHIRASSILRAASRPLRPITEKDVFENQRVLIENLPRPLSLTGTVLFDGHAMIETTSGPMLLPDWVFDSLTPSSIVCIVDSPAIISERRHARGWSTTASEVEALQELEEAHARTQAKRMEIPYLKALAGDVAAVSQLLQ</sequence>
<protein>
    <submittedName>
        <fullName evidence="1">ATP-binding protein</fullName>
    </submittedName>
</protein>
<evidence type="ECO:0000313" key="1">
    <source>
        <dbReference type="EMBL" id="UVF19001.1"/>
    </source>
</evidence>
<evidence type="ECO:0000313" key="2">
    <source>
        <dbReference type="Proteomes" id="UP001017257"/>
    </source>
</evidence>
<organism evidence="1 2">
    <name type="scientific">Microvirga terrae</name>
    <dbReference type="NCBI Taxonomy" id="2740529"/>
    <lineage>
        <taxon>Bacteria</taxon>
        <taxon>Pseudomonadati</taxon>
        <taxon>Pseudomonadota</taxon>
        <taxon>Alphaproteobacteria</taxon>
        <taxon>Hyphomicrobiales</taxon>
        <taxon>Methylobacteriaceae</taxon>
        <taxon>Microvirga</taxon>
    </lineage>
</organism>
<dbReference type="SUPFAM" id="SSF52540">
    <property type="entry name" value="P-loop containing nucleoside triphosphate hydrolases"/>
    <property type="match status" value="1"/>
</dbReference>
<accession>A0ABY5RP30</accession>
<keyword evidence="1" id="KW-0067">ATP-binding</keyword>
<dbReference type="InterPro" id="IPR027417">
    <property type="entry name" value="P-loop_NTPase"/>
</dbReference>
<dbReference type="Pfam" id="PF13207">
    <property type="entry name" value="AAA_17"/>
    <property type="match status" value="1"/>
</dbReference>
<dbReference type="RefSeq" id="WP_173947542.1">
    <property type="nucleotide sequence ID" value="NZ_CP102845.1"/>
</dbReference>
<dbReference type="GO" id="GO:0005524">
    <property type="term" value="F:ATP binding"/>
    <property type="evidence" value="ECO:0007669"/>
    <property type="project" value="UniProtKB-KW"/>
</dbReference>
<keyword evidence="1" id="KW-0547">Nucleotide-binding</keyword>
<dbReference type="EMBL" id="CP102845">
    <property type="protein sequence ID" value="UVF19001.1"/>
    <property type="molecule type" value="Genomic_DNA"/>
</dbReference>
<gene>
    <name evidence="1" type="ORF">HPT29_021445</name>
</gene>
<dbReference type="Gene3D" id="3.40.50.300">
    <property type="entry name" value="P-loop containing nucleotide triphosphate hydrolases"/>
    <property type="match status" value="1"/>
</dbReference>
<name>A0ABY5RP30_9HYPH</name>
<reference evidence="1" key="1">
    <citation type="submission" date="2022-08" db="EMBL/GenBank/DDBJ databases">
        <title>Microvirga terrae sp. nov., isolated from soil.</title>
        <authorList>
            <person name="Kim K.H."/>
            <person name="Seo Y.L."/>
            <person name="Kim J.M."/>
            <person name="Lee J.K."/>
            <person name="Han D.M."/>
            <person name="Jeon C.O."/>
        </authorList>
    </citation>
    <scope>NUCLEOTIDE SEQUENCE</scope>
    <source>
        <strain evidence="1">R24</strain>
    </source>
</reference>
<keyword evidence="2" id="KW-1185">Reference proteome</keyword>
<dbReference type="Proteomes" id="UP001017257">
    <property type="component" value="Chromosome"/>
</dbReference>
<proteinExistence type="predicted"/>